<evidence type="ECO:0000256" key="1">
    <source>
        <dbReference type="ARBA" id="ARBA00001957"/>
    </source>
</evidence>
<sequence>MSRGGGEPAALVVCVTPGPGQRDIDPSGWLPDLRRLSTAWLTGSADAVSGWASVDAGRPQPGAADVLLVVGATPAAVWAETSRLLPGMPPHPDGRLVRRDPGTGPRDVARLPVSDGTRADALRKRLARAARGDAPAQSPAVDSVEATDGAEPSWATVVDSQWGLDGVPGTVLHATFGPAAGVPMAIRRDTHHQWVIDYATRYFTAEQALQWVEPLMTGNECRPSARGMAEQVREALQSEEGRILLADDDARLTPAEVDRATASLAARLRAEGVRPGDPVLVHVRRGAGAVIACIALLRAGAVYVPVDAALPPRRANLIRRLSGARVIVGEPIGDAEPVDAGAPAGGGPRDTPVIPLDPEEWDARDGRAETAAPTRPGDGGWHRWRPDECPYLLFTSGSTGAPKGVAMSYRCIDALVARHRERPRRLPRPRVAQFASTGFDVSYQEIMCTLAEGGEIRVVPEPVRRDAAALCAWIIANRVDTLYSPAVMLRELAAAATAEGSSPFTLRRLIHAGEPLLANDDLTAMLRALPGIVVHNQYGPTETHVVTENVLDAARIEPGPVGLGRALGEGWVTVLDERLRPVAPGEMGELHVRSPHHALGYWGDAVRTALAFIPDPAVPGGRLYRTGDLVRADADGAITFVGRADDQVKIRGHRVEPGEVSAAIDGIPGVRQVVTVACGGAPGEDAWLRARVEAAPTVTEESIRAHLVDRLPGYAVPREIVVAGSLPRTDSGKLSRTADVGHRIPGRRPGAGAPGAVDESPVRAAWAEALDCDPRDPRDFVSLGGDSLTAMRLARRLRLITGWEVGVADVLGGTADELARLLDGERGGASGCGGCGDTAESFPILPAQGDPHAPFALLDQQQAYLIGRDGDLGGGEVSCHLYLEYTGRRSDVDVPRLIRALHQVLARHPMCAAAIDPGTGMQRLTPGAPHLEVPIVDAGDAAAEAARIRRRMAVSVRDPLRPPLLEVVVVRDDSEVRTCVDVDALIADARSIHLLLGEWDEAYATGRIAGPPPRTTFRDYVESHRRWLDGAGEEARAADRAYWSTAVADLPPPPQLPRESGAGDAGMFRHRRHDLPADMWARVARHARERGLTPSTVLLAAYSCALANWSAHRRFTLNVPRFGRAGEAPDLDAIVGEFASFTLLDADLRDDASFHAIARRLQRRLHRDLSHTSVSGMEVVRELFRQRGTSDEPVAPVVFTSELGIGGDLSSLAGGAMSQEWAISQTPQVALDLQVADHGESVALRFDVLDAAIPDDVVDGIWGNLLDQVHRLADAAAWLSPPAPAARARALRDRGDAGPPERCAEPLTAWIDRRADGDDPWCIAGDGAVTYRQLAGRVSAGIRGLAGRGVADGAPVAVAVADRCEAVIASLTVSHGGWCVVPLDPSSPPARIRELVDLAGATLLITDRGDCADAAPVVVTPREIARAGGAPAAATPATRSAGECAAILFTGGSTGRPKGVRVPREGLEACVAATVAMCGLRAGDRSLLLAQPHHDMSILDVYVMGAVGGAVIAPADPDGAEWATLAERHGATVVCAVPAAVDLLTEGARATGAALADLRIVLTGGDWVAPELVRRVRDHAPDARIWSIGGPTETTGWNIAHRITGDITPPGWTSVPYGRPLPGAHYRIVDERGHDRPAGVEGELTVTGPGVMLGYLGQPGGSGFSADSANSANSVDSMERAWEWASRTYATGDRGAWRPPGLVEFRGRADRQVEIRGHRVEPAETEARMREIPGVSAAAVVPLPGGSGVRGLGAAYAGSAREHDVLDALREVLPPYSVPGHLLRVDAVPVTPSGKTDRRMVHRLLVERAVAAHATASSAPAGPGSAHAGPGADPLALLIADIWAESSRVDAMDPQVPFLRAGGDSLGALRAVTAMREIFDPGIPVTIRTLLHGATAADCAAALRATPDGPEFESLASDYMGAGADATGPDPNPGTAPNTGMDPDTETDTDTTKEAQFA</sequence>
<dbReference type="Gene3D" id="1.10.1200.10">
    <property type="entry name" value="ACP-like"/>
    <property type="match status" value="2"/>
</dbReference>
<dbReference type="PANTHER" id="PTHR45527">
    <property type="entry name" value="NONRIBOSOMAL PEPTIDE SYNTHETASE"/>
    <property type="match status" value="1"/>
</dbReference>
<reference evidence="11 12" key="1">
    <citation type="submission" date="2021-03" db="EMBL/GenBank/DDBJ databases">
        <title>Sequencing the genomes of 1000 actinobacteria strains.</title>
        <authorList>
            <person name="Klenk H.-P."/>
        </authorList>
    </citation>
    <scope>NUCLEOTIDE SEQUENCE [LARGE SCALE GENOMIC DNA]</scope>
    <source>
        <strain evidence="11 12">DSM 44506</strain>
    </source>
</reference>
<dbReference type="Pfam" id="PF00501">
    <property type="entry name" value="AMP-binding"/>
    <property type="match status" value="2"/>
</dbReference>
<dbReference type="InterPro" id="IPR010071">
    <property type="entry name" value="AA_adenyl_dom"/>
</dbReference>
<accession>A0ABS4UAJ9</accession>
<dbReference type="Gene3D" id="3.30.559.10">
    <property type="entry name" value="Chloramphenicol acetyltransferase-like domain"/>
    <property type="match status" value="1"/>
</dbReference>
<keyword evidence="7" id="KW-0436">Ligase</keyword>
<dbReference type="PANTHER" id="PTHR45527:SF10">
    <property type="entry name" value="PYOCHELIN SYNTHASE PCHF"/>
    <property type="match status" value="1"/>
</dbReference>
<comment type="cofactor">
    <cofactor evidence="1">
        <name>pantetheine 4'-phosphate</name>
        <dbReference type="ChEBI" id="CHEBI:47942"/>
    </cofactor>
</comment>
<dbReference type="CDD" id="cd19535">
    <property type="entry name" value="Cyc_NRPS"/>
    <property type="match status" value="1"/>
</dbReference>
<feature type="region of interest" description="Disordered" evidence="9">
    <location>
        <begin position="336"/>
        <end position="356"/>
    </location>
</feature>
<evidence type="ECO:0000256" key="8">
    <source>
        <dbReference type="ARBA" id="ARBA00033440"/>
    </source>
</evidence>
<dbReference type="Gene3D" id="3.40.50.12780">
    <property type="entry name" value="N-terminal domain of ligase-like"/>
    <property type="match status" value="2"/>
</dbReference>
<dbReference type="EMBL" id="JAGINY010000001">
    <property type="protein sequence ID" value="MBP2333554.1"/>
    <property type="molecule type" value="Genomic_DNA"/>
</dbReference>
<evidence type="ECO:0000256" key="5">
    <source>
        <dbReference type="ARBA" id="ARBA00022450"/>
    </source>
</evidence>
<evidence type="ECO:0000256" key="6">
    <source>
        <dbReference type="ARBA" id="ARBA00022553"/>
    </source>
</evidence>
<dbReference type="InterPro" id="IPR006162">
    <property type="entry name" value="Ppantetheine_attach_site"/>
</dbReference>
<keyword evidence="6" id="KW-0597">Phosphoprotein</keyword>
<evidence type="ECO:0000256" key="3">
    <source>
        <dbReference type="ARBA" id="ARBA00007380"/>
    </source>
</evidence>
<dbReference type="RefSeq" id="WP_070519155.1">
    <property type="nucleotide sequence ID" value="NZ_CP047357.1"/>
</dbReference>
<feature type="domain" description="Polyketide synthase-like phosphopantetheine-binding" evidence="10">
    <location>
        <begin position="759"/>
        <end position="826"/>
    </location>
</feature>
<keyword evidence="5" id="KW-0596">Phosphopantetheine</keyword>
<dbReference type="PROSITE" id="PS00455">
    <property type="entry name" value="AMP_BINDING"/>
    <property type="match status" value="2"/>
</dbReference>
<dbReference type="InterPro" id="IPR036736">
    <property type="entry name" value="ACP-like_sf"/>
</dbReference>
<dbReference type="InterPro" id="IPR020845">
    <property type="entry name" value="AMP-binding_CS"/>
</dbReference>
<dbReference type="PROSITE" id="PS00012">
    <property type="entry name" value="PHOSPHOPANTETHEINE"/>
    <property type="match status" value="2"/>
</dbReference>
<dbReference type="InterPro" id="IPR009081">
    <property type="entry name" value="PP-bd_ACP"/>
</dbReference>
<dbReference type="InterPro" id="IPR000873">
    <property type="entry name" value="AMP-dep_synth/lig_dom"/>
</dbReference>
<dbReference type="InterPro" id="IPR042099">
    <property type="entry name" value="ANL_N_sf"/>
</dbReference>
<dbReference type="NCBIfam" id="TIGR01733">
    <property type="entry name" value="AA-adenyl-dom"/>
    <property type="match status" value="1"/>
</dbReference>
<comment type="caution">
    <text evidence="11">The sequence shown here is derived from an EMBL/GenBank/DDBJ whole genome shotgun (WGS) entry which is preliminary data.</text>
</comment>
<dbReference type="InterPro" id="IPR020806">
    <property type="entry name" value="PKS_PP-bd"/>
</dbReference>
<feature type="region of interest" description="Disordered" evidence="9">
    <location>
        <begin position="86"/>
        <end position="112"/>
    </location>
</feature>
<evidence type="ECO:0000313" key="12">
    <source>
        <dbReference type="Proteomes" id="UP001519305"/>
    </source>
</evidence>
<feature type="compositionally biased region" description="Basic and acidic residues" evidence="9">
    <location>
        <begin position="92"/>
        <end position="101"/>
    </location>
</feature>
<evidence type="ECO:0000313" key="11">
    <source>
        <dbReference type="EMBL" id="MBP2333554.1"/>
    </source>
</evidence>
<protein>
    <recommendedName>
        <fullName evidence="4">Phenyloxazoline synthase MbtB</fullName>
    </recommendedName>
    <alternativeName>
        <fullName evidence="8">Mycobactin synthetase protein B</fullName>
    </alternativeName>
</protein>
<dbReference type="Gene3D" id="3.30.559.30">
    <property type="entry name" value="Nonribosomal peptide synthetase, condensation domain"/>
    <property type="match status" value="1"/>
</dbReference>
<evidence type="ECO:0000256" key="9">
    <source>
        <dbReference type="SAM" id="MobiDB-lite"/>
    </source>
</evidence>
<evidence type="ECO:0000256" key="7">
    <source>
        <dbReference type="ARBA" id="ARBA00022598"/>
    </source>
</evidence>
<name>A0ABS4UAJ9_9CORY</name>
<dbReference type="SMART" id="SM00823">
    <property type="entry name" value="PKS_PP"/>
    <property type="match status" value="2"/>
</dbReference>
<evidence type="ECO:0000256" key="2">
    <source>
        <dbReference type="ARBA" id="ARBA00005102"/>
    </source>
</evidence>
<feature type="domain" description="Polyketide synthase-like phosphopantetheine-binding" evidence="10">
    <location>
        <begin position="1836"/>
        <end position="1907"/>
    </location>
</feature>
<dbReference type="SUPFAM" id="SSF47336">
    <property type="entry name" value="ACP-like"/>
    <property type="match status" value="2"/>
</dbReference>
<dbReference type="SUPFAM" id="SSF56801">
    <property type="entry name" value="Acetyl-CoA synthetase-like"/>
    <property type="match status" value="2"/>
</dbReference>
<dbReference type="CDD" id="cd05930">
    <property type="entry name" value="A_NRPS"/>
    <property type="match status" value="1"/>
</dbReference>
<organism evidence="11 12">
    <name type="scientific">Corynebacterium freneyi</name>
    <dbReference type="NCBI Taxonomy" id="134034"/>
    <lineage>
        <taxon>Bacteria</taxon>
        <taxon>Bacillati</taxon>
        <taxon>Actinomycetota</taxon>
        <taxon>Actinomycetes</taxon>
        <taxon>Mycobacteriales</taxon>
        <taxon>Corynebacteriaceae</taxon>
        <taxon>Corynebacterium</taxon>
    </lineage>
</organism>
<evidence type="ECO:0000259" key="10">
    <source>
        <dbReference type="SMART" id="SM00823"/>
    </source>
</evidence>
<feature type="region of interest" description="Disordered" evidence="9">
    <location>
        <begin position="129"/>
        <end position="148"/>
    </location>
</feature>
<dbReference type="InterPro" id="IPR023213">
    <property type="entry name" value="CAT-like_dom_sf"/>
</dbReference>
<evidence type="ECO:0000256" key="4">
    <source>
        <dbReference type="ARBA" id="ARBA00016743"/>
    </source>
</evidence>
<feature type="region of interest" description="Disordered" evidence="9">
    <location>
        <begin position="1912"/>
        <end position="1958"/>
    </location>
</feature>
<dbReference type="Gene3D" id="3.30.300.30">
    <property type="match status" value="2"/>
</dbReference>
<dbReference type="InterPro" id="IPR045851">
    <property type="entry name" value="AMP-bd_C_sf"/>
</dbReference>
<dbReference type="Proteomes" id="UP001519305">
    <property type="component" value="Unassembled WGS sequence"/>
</dbReference>
<comment type="similarity">
    <text evidence="3">Belongs to the ATP-dependent AMP-binding enzyme family. MbtB subfamily.</text>
</comment>
<keyword evidence="12" id="KW-1185">Reference proteome</keyword>
<dbReference type="InterPro" id="IPR057737">
    <property type="entry name" value="Condensation_MtbB-like"/>
</dbReference>
<dbReference type="Pfam" id="PF00668">
    <property type="entry name" value="Condensation"/>
    <property type="match status" value="1"/>
</dbReference>
<proteinExistence type="inferred from homology"/>
<dbReference type="Pfam" id="PF00550">
    <property type="entry name" value="PP-binding"/>
    <property type="match status" value="2"/>
</dbReference>
<gene>
    <name evidence="11" type="ORF">JOF33_002253</name>
</gene>
<dbReference type="InterPro" id="IPR001242">
    <property type="entry name" value="Condensation_dom"/>
</dbReference>
<dbReference type="SUPFAM" id="SSF52777">
    <property type="entry name" value="CoA-dependent acyltransferases"/>
    <property type="match status" value="2"/>
</dbReference>
<comment type="pathway">
    <text evidence="2">Siderophore biosynthesis; mycobactin biosynthesis.</text>
</comment>